<evidence type="ECO:0000313" key="2">
    <source>
        <dbReference type="Proteomes" id="UP000265520"/>
    </source>
</evidence>
<feature type="non-terminal residue" evidence="1">
    <location>
        <position position="1"/>
    </location>
</feature>
<organism evidence="1 2">
    <name type="scientific">Trifolium medium</name>
    <dbReference type="NCBI Taxonomy" id="97028"/>
    <lineage>
        <taxon>Eukaryota</taxon>
        <taxon>Viridiplantae</taxon>
        <taxon>Streptophyta</taxon>
        <taxon>Embryophyta</taxon>
        <taxon>Tracheophyta</taxon>
        <taxon>Spermatophyta</taxon>
        <taxon>Magnoliopsida</taxon>
        <taxon>eudicotyledons</taxon>
        <taxon>Gunneridae</taxon>
        <taxon>Pentapetalae</taxon>
        <taxon>rosids</taxon>
        <taxon>fabids</taxon>
        <taxon>Fabales</taxon>
        <taxon>Fabaceae</taxon>
        <taxon>Papilionoideae</taxon>
        <taxon>50 kb inversion clade</taxon>
        <taxon>NPAAA clade</taxon>
        <taxon>Hologalegina</taxon>
        <taxon>IRL clade</taxon>
        <taxon>Trifolieae</taxon>
        <taxon>Trifolium</taxon>
    </lineage>
</organism>
<name>A0A392W7M7_9FABA</name>
<dbReference type="EMBL" id="LXQA011413098">
    <property type="protein sequence ID" value="MCI96377.1"/>
    <property type="molecule type" value="Genomic_DNA"/>
</dbReference>
<protein>
    <submittedName>
        <fullName evidence="1">Uncharacterized protein</fullName>
    </submittedName>
</protein>
<dbReference type="Proteomes" id="UP000265520">
    <property type="component" value="Unassembled WGS sequence"/>
</dbReference>
<evidence type="ECO:0000313" key="1">
    <source>
        <dbReference type="EMBL" id="MCI96377.1"/>
    </source>
</evidence>
<proteinExistence type="predicted"/>
<accession>A0A392W7M7</accession>
<keyword evidence="2" id="KW-1185">Reference proteome</keyword>
<sequence length="67" mass="6848">EGWSDEEIGCVEEVGCGPVADEQEGCINGGRRSVDEFSVGVDGGDCFVHGGGGVLVVPADKDPQRLG</sequence>
<feature type="non-terminal residue" evidence="1">
    <location>
        <position position="67"/>
    </location>
</feature>
<dbReference type="AlphaFoldDB" id="A0A392W7M7"/>
<comment type="caution">
    <text evidence="1">The sequence shown here is derived from an EMBL/GenBank/DDBJ whole genome shotgun (WGS) entry which is preliminary data.</text>
</comment>
<reference evidence="1 2" key="1">
    <citation type="journal article" date="2018" name="Front. Plant Sci.">
        <title>Red Clover (Trifolium pratense) and Zigzag Clover (T. medium) - A Picture of Genomic Similarities and Differences.</title>
        <authorList>
            <person name="Dluhosova J."/>
            <person name="Istvanek J."/>
            <person name="Nedelnik J."/>
            <person name="Repkova J."/>
        </authorList>
    </citation>
    <scope>NUCLEOTIDE SEQUENCE [LARGE SCALE GENOMIC DNA]</scope>
    <source>
        <strain evidence="2">cv. 10/8</strain>
        <tissue evidence="1">Leaf</tissue>
    </source>
</reference>